<dbReference type="SMART" id="SM00028">
    <property type="entry name" value="TPR"/>
    <property type="match status" value="2"/>
</dbReference>
<dbReference type="SUPFAM" id="SSF48452">
    <property type="entry name" value="TPR-like"/>
    <property type="match status" value="1"/>
</dbReference>
<dbReference type="OrthoDB" id="66418at2759"/>
<dbReference type="Proteomes" id="UP000812440">
    <property type="component" value="Chromosome 6"/>
</dbReference>
<evidence type="ECO:0000313" key="2">
    <source>
        <dbReference type="Proteomes" id="UP000812440"/>
    </source>
</evidence>
<dbReference type="PANTHER" id="PTHR46014:SF1">
    <property type="entry name" value="TETRATRICOPEPTIDE REPEAT PROTEIN 1"/>
    <property type="match status" value="1"/>
</dbReference>
<accession>A0A8T2JBU7</accession>
<reference evidence="1" key="1">
    <citation type="thesis" date="2020" institute="ProQuest LLC" country="789 East Eisenhower Parkway, Ann Arbor, MI, USA">
        <title>Comparative Genomics and Chromosome Evolution.</title>
        <authorList>
            <person name="Mudd A.B."/>
        </authorList>
    </citation>
    <scope>NUCLEOTIDE SEQUENCE</scope>
    <source>
        <strain evidence="1">Female2</strain>
        <tissue evidence="1">Blood</tissue>
    </source>
</reference>
<protein>
    <submittedName>
        <fullName evidence="1">Uncharacterized protein</fullName>
    </submittedName>
</protein>
<name>A0A8T2JBU7_9PIPI</name>
<dbReference type="InterPro" id="IPR011990">
    <property type="entry name" value="TPR-like_helical_dom_sf"/>
</dbReference>
<sequence length="100" mass="11468">MSSRSGQLTVLPQDVAETLKALGNELYKNGHYVQALLKYEEAIAVMSRIAHLGNFERELAVLFNNQANTFFKLKKWHEALLSSLESIKLNNEYVKVCKRR</sequence>
<dbReference type="PANTHER" id="PTHR46014">
    <property type="entry name" value="TETRATRICOPEPTIDE REPEAT PROTEIN 1"/>
    <property type="match status" value="1"/>
</dbReference>
<evidence type="ECO:0000313" key="1">
    <source>
        <dbReference type="EMBL" id="KAG8442715.1"/>
    </source>
</evidence>
<dbReference type="Gene3D" id="1.25.40.10">
    <property type="entry name" value="Tetratricopeptide repeat domain"/>
    <property type="match status" value="1"/>
</dbReference>
<dbReference type="EMBL" id="JAACNH010000005">
    <property type="protein sequence ID" value="KAG8442715.1"/>
    <property type="molecule type" value="Genomic_DNA"/>
</dbReference>
<dbReference type="AlphaFoldDB" id="A0A8T2JBU7"/>
<dbReference type="InterPro" id="IPR019734">
    <property type="entry name" value="TPR_rpt"/>
</dbReference>
<comment type="caution">
    <text evidence="1">The sequence shown here is derived from an EMBL/GenBank/DDBJ whole genome shotgun (WGS) entry which is preliminary data.</text>
</comment>
<organism evidence="1 2">
    <name type="scientific">Hymenochirus boettgeri</name>
    <name type="common">Congo dwarf clawed frog</name>
    <dbReference type="NCBI Taxonomy" id="247094"/>
    <lineage>
        <taxon>Eukaryota</taxon>
        <taxon>Metazoa</taxon>
        <taxon>Chordata</taxon>
        <taxon>Craniata</taxon>
        <taxon>Vertebrata</taxon>
        <taxon>Euteleostomi</taxon>
        <taxon>Amphibia</taxon>
        <taxon>Batrachia</taxon>
        <taxon>Anura</taxon>
        <taxon>Pipoidea</taxon>
        <taxon>Pipidae</taxon>
        <taxon>Pipinae</taxon>
        <taxon>Hymenochirus</taxon>
    </lineage>
</organism>
<gene>
    <name evidence="1" type="ORF">GDO86_011494</name>
</gene>
<proteinExistence type="predicted"/>
<dbReference type="InterPro" id="IPR052769">
    <property type="entry name" value="TPR_domain_protein"/>
</dbReference>
<keyword evidence="2" id="KW-1185">Reference proteome</keyword>